<dbReference type="SUPFAM" id="SSF53927">
    <property type="entry name" value="Cytidine deaminase-like"/>
    <property type="match status" value="1"/>
</dbReference>
<feature type="binding site" evidence="7">
    <location>
        <position position="101"/>
    </location>
    <ligand>
        <name>Zn(2+)</name>
        <dbReference type="ChEBI" id="CHEBI:29105"/>
        <note>catalytic</note>
    </ligand>
</feature>
<evidence type="ECO:0000256" key="5">
    <source>
        <dbReference type="ARBA" id="ARBA00022833"/>
    </source>
</evidence>
<dbReference type="GO" id="GO:0006220">
    <property type="term" value="P:pyrimidine nucleotide metabolic process"/>
    <property type="evidence" value="ECO:0007669"/>
    <property type="project" value="InterPro"/>
</dbReference>
<feature type="active site" description="Proton donor" evidence="6">
    <location>
        <position position="72"/>
    </location>
</feature>
<dbReference type="GO" id="GO:0004132">
    <property type="term" value="F:dCMP deaminase activity"/>
    <property type="evidence" value="ECO:0007669"/>
    <property type="project" value="InterPro"/>
</dbReference>
<dbReference type="InterPro" id="IPR016473">
    <property type="entry name" value="dCMP_deaminase"/>
</dbReference>
<gene>
    <name evidence="9" type="ORF">EQY75_13805</name>
</gene>
<dbReference type="Gene3D" id="3.40.140.10">
    <property type="entry name" value="Cytidine Deaminase, domain 2"/>
    <property type="match status" value="1"/>
</dbReference>
<protein>
    <submittedName>
        <fullName evidence="9">dCMP deaminase family protein</fullName>
    </submittedName>
</protein>
<organism evidence="9 10">
    <name type="scientific">Muriicola soli</name>
    <dbReference type="NCBI Taxonomy" id="2507538"/>
    <lineage>
        <taxon>Bacteria</taxon>
        <taxon>Pseudomonadati</taxon>
        <taxon>Bacteroidota</taxon>
        <taxon>Flavobacteriia</taxon>
        <taxon>Flavobacteriales</taxon>
        <taxon>Flavobacteriaceae</taxon>
        <taxon>Muriicola</taxon>
    </lineage>
</organism>
<dbReference type="OrthoDB" id="9788517at2"/>
<keyword evidence="10" id="KW-1185">Reference proteome</keyword>
<feature type="binding site" evidence="7">
    <location>
        <position position="70"/>
    </location>
    <ligand>
        <name>Zn(2+)</name>
        <dbReference type="ChEBI" id="CHEBI:29105"/>
        <note>catalytic</note>
    </ligand>
</feature>
<evidence type="ECO:0000256" key="3">
    <source>
        <dbReference type="ARBA" id="ARBA00022723"/>
    </source>
</evidence>
<dbReference type="PANTHER" id="PTHR11086:SF18">
    <property type="entry name" value="DEOXYCYTIDYLATE DEAMINASE"/>
    <property type="match status" value="1"/>
</dbReference>
<dbReference type="Proteomes" id="UP000290889">
    <property type="component" value="Chromosome"/>
</dbReference>
<keyword evidence="3 7" id="KW-0479">Metal-binding</keyword>
<comment type="similarity">
    <text evidence="2">Belongs to the cytidine and deoxycytidylate deaminase family.</text>
</comment>
<evidence type="ECO:0000259" key="8">
    <source>
        <dbReference type="PROSITE" id="PS51747"/>
    </source>
</evidence>
<sequence length="146" mass="16512">MTKKKQLKYDKAYLRMAHEWGKLSYCERKQVGAIIVKDRMIISDGYNGTPTGFENFCEDEKGYTKWYVLHAEANAISKVASSTQSCEGATLYITLSPCRECSKLIHQSGIKRVVYQIAYKDGSGLEFLERAGVALEHLPHILEENA</sequence>
<dbReference type="AlphaFoldDB" id="A0A411EDG6"/>
<reference evidence="9 10" key="1">
    <citation type="submission" date="2019-01" db="EMBL/GenBank/DDBJ databases">
        <title>Muriicola soli sp. nov., isolated from soil.</title>
        <authorList>
            <person name="Kang H.J."/>
            <person name="Kim S.B."/>
        </authorList>
    </citation>
    <scope>NUCLEOTIDE SEQUENCE [LARGE SCALE GENOMIC DNA]</scope>
    <source>
        <strain evidence="9 10">MMS17-SY002</strain>
    </source>
</reference>
<evidence type="ECO:0000313" key="9">
    <source>
        <dbReference type="EMBL" id="QBA65684.1"/>
    </source>
</evidence>
<keyword evidence="4" id="KW-0378">Hydrolase</keyword>
<evidence type="ECO:0000256" key="7">
    <source>
        <dbReference type="PIRSR" id="PIRSR006019-2"/>
    </source>
</evidence>
<dbReference type="InterPro" id="IPR002125">
    <property type="entry name" value="CMP_dCMP_dom"/>
</dbReference>
<dbReference type="Pfam" id="PF00383">
    <property type="entry name" value="dCMP_cyt_deam_1"/>
    <property type="match status" value="1"/>
</dbReference>
<evidence type="ECO:0000256" key="2">
    <source>
        <dbReference type="ARBA" id="ARBA00006576"/>
    </source>
</evidence>
<proteinExistence type="inferred from homology"/>
<accession>A0A411EDG6</accession>
<comment type="cofactor">
    <cofactor evidence="1 7">
        <name>Zn(2+)</name>
        <dbReference type="ChEBI" id="CHEBI:29105"/>
    </cofactor>
</comment>
<dbReference type="EMBL" id="CP035544">
    <property type="protein sequence ID" value="QBA65684.1"/>
    <property type="molecule type" value="Genomic_DNA"/>
</dbReference>
<feature type="binding site" evidence="7">
    <location>
        <position position="98"/>
    </location>
    <ligand>
        <name>Zn(2+)</name>
        <dbReference type="ChEBI" id="CHEBI:29105"/>
        <note>catalytic</note>
    </ligand>
</feature>
<evidence type="ECO:0000256" key="6">
    <source>
        <dbReference type="PIRSR" id="PIRSR006019-1"/>
    </source>
</evidence>
<dbReference type="GO" id="GO:0008270">
    <property type="term" value="F:zinc ion binding"/>
    <property type="evidence" value="ECO:0007669"/>
    <property type="project" value="InterPro"/>
</dbReference>
<dbReference type="InterPro" id="IPR016193">
    <property type="entry name" value="Cytidine_deaminase-like"/>
</dbReference>
<dbReference type="PANTHER" id="PTHR11086">
    <property type="entry name" value="DEOXYCYTIDYLATE DEAMINASE-RELATED"/>
    <property type="match status" value="1"/>
</dbReference>
<evidence type="ECO:0000313" key="10">
    <source>
        <dbReference type="Proteomes" id="UP000290889"/>
    </source>
</evidence>
<dbReference type="KEGG" id="mur:EQY75_13805"/>
<dbReference type="PROSITE" id="PS51747">
    <property type="entry name" value="CYT_DCMP_DEAMINASES_2"/>
    <property type="match status" value="1"/>
</dbReference>
<dbReference type="PIRSF" id="PIRSF006019">
    <property type="entry name" value="dCMP_deaminase"/>
    <property type="match status" value="1"/>
</dbReference>
<dbReference type="GO" id="GO:0005737">
    <property type="term" value="C:cytoplasm"/>
    <property type="evidence" value="ECO:0007669"/>
    <property type="project" value="TreeGrafter"/>
</dbReference>
<dbReference type="InterPro" id="IPR035105">
    <property type="entry name" value="Deoxycytidylate_deaminase_dom"/>
</dbReference>
<feature type="domain" description="CMP/dCMP-type deaminase" evidence="8">
    <location>
        <begin position="8"/>
        <end position="136"/>
    </location>
</feature>
<dbReference type="PROSITE" id="PS00903">
    <property type="entry name" value="CYT_DCMP_DEAMINASES_1"/>
    <property type="match status" value="1"/>
</dbReference>
<dbReference type="InterPro" id="IPR015517">
    <property type="entry name" value="dCMP_deaminase-rel"/>
</dbReference>
<dbReference type="CDD" id="cd01286">
    <property type="entry name" value="deoxycytidylate_deaminase"/>
    <property type="match status" value="1"/>
</dbReference>
<evidence type="ECO:0000256" key="1">
    <source>
        <dbReference type="ARBA" id="ARBA00001947"/>
    </source>
</evidence>
<dbReference type="InterPro" id="IPR016192">
    <property type="entry name" value="APOBEC/CMP_deaminase_Zn-bd"/>
</dbReference>
<evidence type="ECO:0000256" key="4">
    <source>
        <dbReference type="ARBA" id="ARBA00022801"/>
    </source>
</evidence>
<keyword evidence="5 7" id="KW-0862">Zinc</keyword>
<name>A0A411EDG6_9FLAO</name>